<dbReference type="SMART" id="SM00387">
    <property type="entry name" value="HATPase_c"/>
    <property type="match status" value="1"/>
</dbReference>
<dbReference type="SUPFAM" id="SSF50341">
    <property type="entry name" value="CheW-like"/>
    <property type="match status" value="1"/>
</dbReference>
<evidence type="ECO:0000256" key="5">
    <source>
        <dbReference type="ARBA" id="ARBA00022553"/>
    </source>
</evidence>
<dbReference type="GO" id="GO:0005524">
    <property type="term" value="F:ATP binding"/>
    <property type="evidence" value="ECO:0007669"/>
    <property type="project" value="UniProtKB-KW"/>
</dbReference>
<dbReference type="PROSITE" id="PS50894">
    <property type="entry name" value="HPT"/>
    <property type="match status" value="1"/>
</dbReference>
<dbReference type="EC" id="2.7.13.3" evidence="2"/>
<dbReference type="InterPro" id="IPR005467">
    <property type="entry name" value="His_kinase_dom"/>
</dbReference>
<dbReference type="PANTHER" id="PTHR43395:SF10">
    <property type="entry name" value="CHEMOTAXIS PROTEIN CHEA"/>
    <property type="match status" value="1"/>
</dbReference>
<dbReference type="EMBL" id="CP007140">
    <property type="protein sequence ID" value="AJC70836.1"/>
    <property type="molecule type" value="Genomic_DNA"/>
</dbReference>
<accession>A0A0X1KHU9</accession>
<reference evidence="15 16" key="1">
    <citation type="submission" date="2014-01" db="EMBL/GenBank/DDBJ databases">
        <title>Genome sequencing of Thermococcus guaymasensis.</title>
        <authorList>
            <person name="Zhang X."/>
            <person name="Alvare G."/>
            <person name="Fristensky B."/>
            <person name="Chen L."/>
            <person name="Suen T."/>
            <person name="Chen Q."/>
            <person name="Ma K."/>
        </authorList>
    </citation>
    <scope>NUCLEOTIDE SEQUENCE [LARGE SCALE GENOMIC DNA]</scope>
    <source>
        <strain evidence="15 16">DSM 11113</strain>
    </source>
</reference>
<evidence type="ECO:0000256" key="11">
    <source>
        <dbReference type="PROSITE-ProRule" id="PRU00110"/>
    </source>
</evidence>
<organism evidence="15 16">
    <name type="scientific">Thermococcus guaymasensis DSM 11113</name>
    <dbReference type="NCBI Taxonomy" id="1432656"/>
    <lineage>
        <taxon>Archaea</taxon>
        <taxon>Methanobacteriati</taxon>
        <taxon>Methanobacteriota</taxon>
        <taxon>Thermococci</taxon>
        <taxon>Thermococcales</taxon>
        <taxon>Thermococcaceae</taxon>
        <taxon>Thermococcus</taxon>
    </lineage>
</organism>
<evidence type="ECO:0000256" key="6">
    <source>
        <dbReference type="ARBA" id="ARBA00022679"/>
    </source>
</evidence>
<dbReference type="Gene3D" id="1.20.120.160">
    <property type="entry name" value="HPT domain"/>
    <property type="match status" value="1"/>
</dbReference>
<evidence type="ECO:0000256" key="10">
    <source>
        <dbReference type="ARBA" id="ARBA00023012"/>
    </source>
</evidence>
<dbReference type="Gene3D" id="3.30.70.1110">
    <property type="entry name" value="Histidine kinase CheA-like, P2 response regulator-binding domain"/>
    <property type="match status" value="1"/>
</dbReference>
<dbReference type="Pfam" id="PF07194">
    <property type="entry name" value="P2"/>
    <property type="match status" value="1"/>
</dbReference>
<keyword evidence="10" id="KW-0902">Two-component regulatory system</keyword>
<feature type="domain" description="HPt" evidence="14">
    <location>
        <begin position="19"/>
        <end position="128"/>
    </location>
</feature>
<dbReference type="CDD" id="cd00088">
    <property type="entry name" value="HPT"/>
    <property type="match status" value="1"/>
</dbReference>
<keyword evidence="9" id="KW-0067">ATP-binding</keyword>
<evidence type="ECO:0000256" key="1">
    <source>
        <dbReference type="ARBA" id="ARBA00000085"/>
    </source>
</evidence>
<dbReference type="PRINTS" id="PR00344">
    <property type="entry name" value="BCTRLSENSOR"/>
</dbReference>
<sequence length="771" mass="84907">MRPIQGPSVLSSGRPSFGGGTIEVEHVDSFIREVREKIDELGSLLSELRRGKGSERREFEELIEGMIRNAHTIKGMASLAGFPKLTQAAHWLETILDMIRSGDLSVDDDLLAVVGDFIAAMDGLVRSIESFGDERGVELSHIIAKATRYLRDSTRKVGKLPSLASLSSKTYDVVVYFENSPEKIPTWLFAVVSKLQKTVSIVESDPDISDVMGGKIQPPGSIRLRVETSMNPDDIREMILSSMDGVRKVEVSAGESEKKEHSKRILLRVYLEEEAPFKAARALLVLRDIEQTSKVLSVMPAREEIKKGILLEDRFFEVLIETEDPEAVKKVILEHPGVEKVDVTINTACIPAQSKGGSFPESPPSKKPSVFGGSNRKTISVDVSLLDGLLYSMGELIAVEEWLESLVASGPNPDELVRLNEKFKASLSRLRSLITSLRVVDLREKVNGFVPYVTKLAKEMGKEVDVIVRGENVAVDRSVAGVVWEALVHILRNAVIHGIEMPEERIRAGKPPAGVIEIEIFPHPDYIEVSVRDDGRGINIEEIKKRAVERGIITPEEAKKLSRKEALMLIFKPGISTADVISERSGRGFGLNVVMESIRELHGSVHVSSEEGRGTVMTLRVPADVLLLPVYIVEVGGKKYAIPSLGIAGRVKLKAESVRKVGGIYVAVAESGIFPAVLLHEIVEKFTLPPEGDLEGLLFQLDREGREKALVLVDSVLGRRDVVVRSLRSLVPFRDSLDRNVFTGVAILGGREPVPVIDLIRLMEGSLREED</sequence>
<dbReference type="SUPFAM" id="SSF47226">
    <property type="entry name" value="Histidine-containing phosphotransfer domain, HPT domain"/>
    <property type="match status" value="1"/>
</dbReference>
<dbReference type="InterPro" id="IPR008207">
    <property type="entry name" value="Sig_transdc_His_kin_Hpt_dom"/>
</dbReference>
<feature type="domain" description="Histidine kinase" evidence="13">
    <location>
        <begin position="384"/>
        <end position="625"/>
    </location>
</feature>
<dbReference type="STRING" id="1432656.X802_00465"/>
<dbReference type="GO" id="GO:0006935">
    <property type="term" value="P:chemotaxis"/>
    <property type="evidence" value="ECO:0007669"/>
    <property type="project" value="UniProtKB-KW"/>
</dbReference>
<dbReference type="InterPro" id="IPR051315">
    <property type="entry name" value="Bact_Chemotaxis_CheA"/>
</dbReference>
<dbReference type="SUPFAM" id="SSF55052">
    <property type="entry name" value="CheY-binding domain of CheA"/>
    <property type="match status" value="1"/>
</dbReference>
<gene>
    <name evidence="15" type="ORF">X802_00465</name>
</gene>
<dbReference type="FunFam" id="3.30.565.10:FF:000016">
    <property type="entry name" value="Chemotaxis protein CheA, putative"/>
    <property type="match status" value="1"/>
</dbReference>
<dbReference type="InterPro" id="IPR003594">
    <property type="entry name" value="HATPase_dom"/>
</dbReference>
<evidence type="ECO:0000313" key="15">
    <source>
        <dbReference type="EMBL" id="AJC70836.1"/>
    </source>
</evidence>
<keyword evidence="4" id="KW-0145">Chemotaxis</keyword>
<keyword evidence="6" id="KW-0808">Transferase</keyword>
<dbReference type="SUPFAM" id="SSF55874">
    <property type="entry name" value="ATPase domain of HSP90 chaperone/DNA topoisomerase II/histidine kinase"/>
    <property type="match status" value="1"/>
</dbReference>
<dbReference type="Gene3D" id="3.30.565.10">
    <property type="entry name" value="Histidine kinase-like ATPase, C-terminal domain"/>
    <property type="match status" value="1"/>
</dbReference>
<dbReference type="InterPro" id="IPR035891">
    <property type="entry name" value="CheY-binding_CheA"/>
</dbReference>
<evidence type="ECO:0000256" key="12">
    <source>
        <dbReference type="SAM" id="MobiDB-lite"/>
    </source>
</evidence>
<dbReference type="InterPro" id="IPR036061">
    <property type="entry name" value="CheW-like_dom_sf"/>
</dbReference>
<evidence type="ECO:0000256" key="2">
    <source>
        <dbReference type="ARBA" id="ARBA00012438"/>
    </source>
</evidence>
<evidence type="ECO:0000256" key="3">
    <source>
        <dbReference type="ARBA" id="ARBA00021495"/>
    </source>
</evidence>
<dbReference type="Proteomes" id="UP000062043">
    <property type="component" value="Chromosome"/>
</dbReference>
<keyword evidence="16" id="KW-1185">Reference proteome</keyword>
<keyword evidence="7" id="KW-0547">Nucleotide-binding</keyword>
<evidence type="ECO:0000256" key="7">
    <source>
        <dbReference type="ARBA" id="ARBA00022741"/>
    </source>
</evidence>
<dbReference type="InterPro" id="IPR010808">
    <property type="entry name" value="CheA_P2-bd"/>
</dbReference>
<dbReference type="InterPro" id="IPR036641">
    <property type="entry name" value="HPT_dom_sf"/>
</dbReference>
<dbReference type="InterPro" id="IPR002545">
    <property type="entry name" value="CheW-lke_dom"/>
</dbReference>
<evidence type="ECO:0000256" key="4">
    <source>
        <dbReference type="ARBA" id="ARBA00022500"/>
    </source>
</evidence>
<evidence type="ECO:0000313" key="16">
    <source>
        <dbReference type="Proteomes" id="UP000062043"/>
    </source>
</evidence>
<evidence type="ECO:0000256" key="8">
    <source>
        <dbReference type="ARBA" id="ARBA00022777"/>
    </source>
</evidence>
<evidence type="ECO:0000256" key="9">
    <source>
        <dbReference type="ARBA" id="ARBA00022840"/>
    </source>
</evidence>
<feature type="modified residue" description="Phosphohistidine" evidence="11">
    <location>
        <position position="71"/>
    </location>
</feature>
<dbReference type="AlphaFoldDB" id="A0A0X1KHU9"/>
<protein>
    <recommendedName>
        <fullName evidence="3">Chemotaxis protein CheA</fullName>
        <ecNumber evidence="2">2.7.13.3</ecNumber>
    </recommendedName>
</protein>
<dbReference type="PANTHER" id="PTHR43395">
    <property type="entry name" value="SENSOR HISTIDINE KINASE CHEA"/>
    <property type="match status" value="1"/>
</dbReference>
<dbReference type="KEGG" id="tgy:X802_00465"/>
<dbReference type="InterPro" id="IPR004358">
    <property type="entry name" value="Sig_transdc_His_kin-like_C"/>
</dbReference>
<comment type="catalytic activity">
    <reaction evidence="1">
        <text>ATP + protein L-histidine = ADP + protein N-phospho-L-histidine.</text>
        <dbReference type="EC" id="2.7.13.3"/>
    </reaction>
</comment>
<dbReference type="InterPro" id="IPR036890">
    <property type="entry name" value="HATPase_C_sf"/>
</dbReference>
<keyword evidence="8 15" id="KW-0418">Kinase</keyword>
<dbReference type="SMART" id="SM00260">
    <property type="entry name" value="CheW"/>
    <property type="match status" value="1"/>
</dbReference>
<proteinExistence type="predicted"/>
<name>A0A0X1KHU9_9EURY</name>
<dbReference type="PROSITE" id="PS50109">
    <property type="entry name" value="HIS_KIN"/>
    <property type="match status" value="1"/>
</dbReference>
<dbReference type="Pfam" id="PF01627">
    <property type="entry name" value="Hpt"/>
    <property type="match status" value="1"/>
</dbReference>
<evidence type="ECO:0000259" key="14">
    <source>
        <dbReference type="PROSITE" id="PS50894"/>
    </source>
</evidence>
<dbReference type="PATRIC" id="fig|1432656.3.peg.90"/>
<evidence type="ECO:0000259" key="13">
    <source>
        <dbReference type="PROSITE" id="PS50109"/>
    </source>
</evidence>
<dbReference type="Pfam" id="PF02518">
    <property type="entry name" value="HATPase_c"/>
    <property type="match status" value="1"/>
</dbReference>
<feature type="region of interest" description="Disordered" evidence="12">
    <location>
        <begin position="354"/>
        <end position="373"/>
    </location>
</feature>
<keyword evidence="5 11" id="KW-0597">Phosphoprotein</keyword>
<dbReference type="Pfam" id="PF01584">
    <property type="entry name" value="CheW"/>
    <property type="match status" value="1"/>
</dbReference>
<dbReference type="InterPro" id="IPR037052">
    <property type="entry name" value="CheA-like_P2_sf"/>
</dbReference>
<dbReference type="SMART" id="SM00073">
    <property type="entry name" value="HPT"/>
    <property type="match status" value="1"/>
</dbReference>
<dbReference type="GO" id="GO:0000155">
    <property type="term" value="F:phosphorelay sensor kinase activity"/>
    <property type="evidence" value="ECO:0007669"/>
    <property type="project" value="InterPro"/>
</dbReference>